<proteinExistence type="predicted"/>
<reference evidence="2" key="1">
    <citation type="submission" date="2020-03" db="EMBL/GenBank/DDBJ databases">
        <title>The deep terrestrial virosphere.</title>
        <authorList>
            <person name="Holmfeldt K."/>
            <person name="Nilsson E."/>
            <person name="Simone D."/>
            <person name="Lopez-Fernandez M."/>
            <person name="Wu X."/>
            <person name="de Brujin I."/>
            <person name="Lundin D."/>
            <person name="Andersson A."/>
            <person name="Bertilsson S."/>
            <person name="Dopson M."/>
        </authorList>
    </citation>
    <scope>NUCLEOTIDE SEQUENCE</scope>
    <source>
        <strain evidence="1">MM415A03847</strain>
        <strain evidence="2">MM415B03876</strain>
    </source>
</reference>
<dbReference type="EMBL" id="MT143226">
    <property type="protein sequence ID" value="QJA94373.1"/>
    <property type="molecule type" value="Genomic_DNA"/>
</dbReference>
<accession>A0A6M3LIR2</accession>
<dbReference type="EMBL" id="MT141779">
    <property type="protein sequence ID" value="QJA70274.1"/>
    <property type="molecule type" value="Genomic_DNA"/>
</dbReference>
<gene>
    <name evidence="1" type="ORF">MM415A03847_0002</name>
    <name evidence="2" type="ORF">MM415B03876_0009</name>
</gene>
<organism evidence="2">
    <name type="scientific">viral metagenome</name>
    <dbReference type="NCBI Taxonomy" id="1070528"/>
    <lineage>
        <taxon>unclassified sequences</taxon>
        <taxon>metagenomes</taxon>
        <taxon>organismal metagenomes</taxon>
    </lineage>
</organism>
<dbReference type="AlphaFoldDB" id="A0A6M3LIR2"/>
<sequence length="82" mass="9009">MKMTLTIGPAASGGFYWELTDEGEDIHVGAWSRYGTVGEAMTVGRATAERFGIEIVEVETVEKKRQWKAKPYSPDRSGAGRS</sequence>
<evidence type="ECO:0000313" key="2">
    <source>
        <dbReference type="EMBL" id="QJA94373.1"/>
    </source>
</evidence>
<evidence type="ECO:0000313" key="1">
    <source>
        <dbReference type="EMBL" id="QJA70274.1"/>
    </source>
</evidence>
<protein>
    <submittedName>
        <fullName evidence="2">Uncharacterized protein</fullName>
    </submittedName>
</protein>
<name>A0A6M3LIR2_9ZZZZ</name>